<proteinExistence type="predicted"/>
<keyword evidence="1" id="KW-0472">Membrane</keyword>
<keyword evidence="1" id="KW-1133">Transmembrane helix</keyword>
<keyword evidence="1" id="KW-0812">Transmembrane</keyword>
<evidence type="ECO:0000313" key="2">
    <source>
        <dbReference type="EMBL" id="MBG9388257.1"/>
    </source>
</evidence>
<sequence length="80" mass="8842">MPTSSARTRAATPRDMLMWAALGLLAIGQLVAFWMLCSQQVARAQTRDAAAPVQRVAMADCQRAMPRSTFYTCADRAHRD</sequence>
<protein>
    <submittedName>
        <fullName evidence="2">Uncharacterized protein</fullName>
    </submittedName>
</protein>
<keyword evidence="3" id="KW-1185">Reference proteome</keyword>
<accession>A0A931H4B9</accession>
<evidence type="ECO:0000256" key="1">
    <source>
        <dbReference type="SAM" id="Phobius"/>
    </source>
</evidence>
<name>A0A931H4B9_9BURK</name>
<reference evidence="2" key="1">
    <citation type="submission" date="2020-11" db="EMBL/GenBank/DDBJ databases">
        <title>Bacterial whole genome sequence for Caenimonas sp. DR4.4.</title>
        <authorList>
            <person name="Le V."/>
            <person name="Ko S.-R."/>
            <person name="Ahn C.-Y."/>
            <person name="Oh H.-M."/>
        </authorList>
    </citation>
    <scope>NUCLEOTIDE SEQUENCE</scope>
    <source>
        <strain evidence="2">DR4.4</strain>
    </source>
</reference>
<gene>
    <name evidence="2" type="ORF">I5803_09510</name>
</gene>
<organism evidence="2 3">
    <name type="scientific">Caenimonas aquaedulcis</name>
    <dbReference type="NCBI Taxonomy" id="2793270"/>
    <lineage>
        <taxon>Bacteria</taxon>
        <taxon>Pseudomonadati</taxon>
        <taxon>Pseudomonadota</taxon>
        <taxon>Betaproteobacteria</taxon>
        <taxon>Burkholderiales</taxon>
        <taxon>Comamonadaceae</taxon>
        <taxon>Caenimonas</taxon>
    </lineage>
</organism>
<dbReference type="RefSeq" id="WP_196986129.1">
    <property type="nucleotide sequence ID" value="NZ_JADWYS010000001.1"/>
</dbReference>
<evidence type="ECO:0000313" key="3">
    <source>
        <dbReference type="Proteomes" id="UP000651050"/>
    </source>
</evidence>
<feature type="transmembrane region" description="Helical" evidence="1">
    <location>
        <begin position="16"/>
        <end position="37"/>
    </location>
</feature>
<dbReference type="EMBL" id="JADWYS010000001">
    <property type="protein sequence ID" value="MBG9388257.1"/>
    <property type="molecule type" value="Genomic_DNA"/>
</dbReference>
<dbReference type="AlphaFoldDB" id="A0A931H4B9"/>
<dbReference type="Proteomes" id="UP000651050">
    <property type="component" value="Unassembled WGS sequence"/>
</dbReference>
<comment type="caution">
    <text evidence="2">The sequence shown here is derived from an EMBL/GenBank/DDBJ whole genome shotgun (WGS) entry which is preliminary data.</text>
</comment>